<dbReference type="Proteomes" id="UP000184300">
    <property type="component" value="Unassembled WGS sequence"/>
</dbReference>
<dbReference type="VEuPathDB" id="FungiDB:ASPGLDRAFT_48473"/>
<reference evidence="2" key="1">
    <citation type="journal article" date="2017" name="Genome Biol.">
        <title>Comparative genomics reveals high biological diversity and specific adaptations in the industrially and medically important fungal genus Aspergillus.</title>
        <authorList>
            <person name="de Vries R.P."/>
            <person name="Riley R."/>
            <person name="Wiebenga A."/>
            <person name="Aguilar-Osorio G."/>
            <person name="Amillis S."/>
            <person name="Uchima C.A."/>
            <person name="Anderluh G."/>
            <person name="Asadollahi M."/>
            <person name="Askin M."/>
            <person name="Barry K."/>
            <person name="Battaglia E."/>
            <person name="Bayram O."/>
            <person name="Benocci T."/>
            <person name="Braus-Stromeyer S.A."/>
            <person name="Caldana C."/>
            <person name="Canovas D."/>
            <person name="Cerqueira G.C."/>
            <person name="Chen F."/>
            <person name="Chen W."/>
            <person name="Choi C."/>
            <person name="Clum A."/>
            <person name="Dos Santos R.A."/>
            <person name="Damasio A.R."/>
            <person name="Diallinas G."/>
            <person name="Emri T."/>
            <person name="Fekete E."/>
            <person name="Flipphi M."/>
            <person name="Freyberg S."/>
            <person name="Gallo A."/>
            <person name="Gournas C."/>
            <person name="Habgood R."/>
            <person name="Hainaut M."/>
            <person name="Harispe M.L."/>
            <person name="Henrissat B."/>
            <person name="Hilden K.S."/>
            <person name="Hope R."/>
            <person name="Hossain A."/>
            <person name="Karabika E."/>
            <person name="Karaffa L."/>
            <person name="Karanyi Z."/>
            <person name="Krasevec N."/>
            <person name="Kuo A."/>
            <person name="Kusch H."/>
            <person name="LaButti K."/>
            <person name="Lagendijk E.L."/>
            <person name="Lapidus A."/>
            <person name="Levasseur A."/>
            <person name="Lindquist E."/>
            <person name="Lipzen A."/>
            <person name="Logrieco A.F."/>
            <person name="MacCabe A."/>
            <person name="Maekelae M.R."/>
            <person name="Malavazi I."/>
            <person name="Melin P."/>
            <person name="Meyer V."/>
            <person name="Mielnichuk N."/>
            <person name="Miskei M."/>
            <person name="Molnar A.P."/>
            <person name="Mule G."/>
            <person name="Ngan C.Y."/>
            <person name="Orejas M."/>
            <person name="Orosz E."/>
            <person name="Ouedraogo J.P."/>
            <person name="Overkamp K.M."/>
            <person name="Park H.-S."/>
            <person name="Perrone G."/>
            <person name="Piumi F."/>
            <person name="Punt P.J."/>
            <person name="Ram A.F."/>
            <person name="Ramon A."/>
            <person name="Rauscher S."/>
            <person name="Record E."/>
            <person name="Riano-Pachon D.M."/>
            <person name="Robert V."/>
            <person name="Roehrig J."/>
            <person name="Ruller R."/>
            <person name="Salamov A."/>
            <person name="Salih N.S."/>
            <person name="Samson R.A."/>
            <person name="Sandor E."/>
            <person name="Sanguinetti M."/>
            <person name="Schuetze T."/>
            <person name="Sepcic K."/>
            <person name="Shelest E."/>
            <person name="Sherlock G."/>
            <person name="Sophianopoulou V."/>
            <person name="Squina F.M."/>
            <person name="Sun H."/>
            <person name="Susca A."/>
            <person name="Todd R.B."/>
            <person name="Tsang A."/>
            <person name="Unkles S.E."/>
            <person name="van de Wiele N."/>
            <person name="van Rossen-Uffink D."/>
            <person name="Oliveira J.V."/>
            <person name="Vesth T.C."/>
            <person name="Visser J."/>
            <person name="Yu J.-H."/>
            <person name="Zhou M."/>
            <person name="Andersen M.R."/>
            <person name="Archer D.B."/>
            <person name="Baker S.E."/>
            <person name="Benoit I."/>
            <person name="Brakhage A.A."/>
            <person name="Braus G.H."/>
            <person name="Fischer R."/>
            <person name="Frisvad J.C."/>
            <person name="Goldman G.H."/>
            <person name="Houbraken J."/>
            <person name="Oakley B."/>
            <person name="Pocsi I."/>
            <person name="Scazzocchio C."/>
            <person name="Seiboth B."/>
            <person name="vanKuyk P.A."/>
            <person name="Wortman J."/>
            <person name="Dyer P.S."/>
            <person name="Grigoriev I.V."/>
        </authorList>
    </citation>
    <scope>NUCLEOTIDE SEQUENCE [LARGE SCALE GENOMIC DNA]</scope>
    <source>
        <strain evidence="2">CBS 516.65</strain>
    </source>
</reference>
<dbReference type="GeneID" id="34463164"/>
<organism evidence="1 2">
    <name type="scientific">Aspergillus glaucus CBS 516.65</name>
    <dbReference type="NCBI Taxonomy" id="1160497"/>
    <lineage>
        <taxon>Eukaryota</taxon>
        <taxon>Fungi</taxon>
        <taxon>Dikarya</taxon>
        <taxon>Ascomycota</taxon>
        <taxon>Pezizomycotina</taxon>
        <taxon>Eurotiomycetes</taxon>
        <taxon>Eurotiomycetidae</taxon>
        <taxon>Eurotiales</taxon>
        <taxon>Aspergillaceae</taxon>
        <taxon>Aspergillus</taxon>
        <taxon>Aspergillus subgen. Aspergillus</taxon>
    </lineage>
</organism>
<sequence length="91" mass="10207">MAFYNWDYYPTLAVPWNSEEGVIGCEEMVKEKCHLAMPTLPKSSLDPAECEGLIGYPVHFRCWELPSHHRALGSIAKTNLGTILAYPAPEI</sequence>
<keyword evidence="2" id="KW-1185">Reference proteome</keyword>
<dbReference type="RefSeq" id="XP_022399806.1">
    <property type="nucleotide sequence ID" value="XM_022546903.1"/>
</dbReference>
<proteinExistence type="predicted"/>
<evidence type="ECO:0000313" key="2">
    <source>
        <dbReference type="Proteomes" id="UP000184300"/>
    </source>
</evidence>
<name>A0A1L9VGN0_ASPGL</name>
<protein>
    <submittedName>
        <fullName evidence="1">Uncharacterized protein</fullName>
    </submittedName>
</protein>
<dbReference type="AlphaFoldDB" id="A0A1L9VGN0"/>
<evidence type="ECO:0000313" key="1">
    <source>
        <dbReference type="EMBL" id="OJJ83108.1"/>
    </source>
</evidence>
<dbReference type="EMBL" id="KV878900">
    <property type="protein sequence ID" value="OJJ83108.1"/>
    <property type="molecule type" value="Genomic_DNA"/>
</dbReference>
<gene>
    <name evidence="1" type="ORF">ASPGLDRAFT_48473</name>
</gene>
<accession>A0A1L9VGN0</accession>